<keyword evidence="5 7" id="KW-0456">Lyase</keyword>
<dbReference type="PANTHER" id="PTHR45677">
    <property type="entry name" value="GLUTAMATE DECARBOXYLASE-RELATED"/>
    <property type="match status" value="1"/>
</dbReference>
<dbReference type="PANTHER" id="PTHR45677:SF8">
    <property type="entry name" value="CYSTEINE SULFINIC ACID DECARBOXYLASE"/>
    <property type="match status" value="1"/>
</dbReference>
<dbReference type="GO" id="GO:0030170">
    <property type="term" value="F:pyridoxal phosphate binding"/>
    <property type="evidence" value="ECO:0007669"/>
    <property type="project" value="InterPro"/>
</dbReference>
<accession>A0A2J6TL00</accession>
<dbReference type="RefSeq" id="XP_024740607.1">
    <property type="nucleotide sequence ID" value="XM_024879651.1"/>
</dbReference>
<dbReference type="InterPro" id="IPR015421">
    <property type="entry name" value="PyrdxlP-dep_Trfase_major"/>
</dbReference>
<dbReference type="SUPFAM" id="SSF53383">
    <property type="entry name" value="PLP-dependent transferases"/>
    <property type="match status" value="1"/>
</dbReference>
<proteinExistence type="inferred from homology"/>
<keyword evidence="9" id="KW-1185">Reference proteome</keyword>
<evidence type="ECO:0000256" key="2">
    <source>
        <dbReference type="ARBA" id="ARBA00009533"/>
    </source>
</evidence>
<dbReference type="Proteomes" id="UP000235371">
    <property type="component" value="Unassembled WGS sequence"/>
</dbReference>
<evidence type="ECO:0000256" key="3">
    <source>
        <dbReference type="ARBA" id="ARBA00022793"/>
    </source>
</evidence>
<dbReference type="GO" id="GO:0005737">
    <property type="term" value="C:cytoplasm"/>
    <property type="evidence" value="ECO:0007669"/>
    <property type="project" value="TreeGrafter"/>
</dbReference>
<evidence type="ECO:0000256" key="6">
    <source>
        <dbReference type="PIRSR" id="PIRSR602129-50"/>
    </source>
</evidence>
<keyword evidence="8" id="KW-0808">Transferase</keyword>
<gene>
    <name evidence="8" type="ORF">K444DRAFT_609890</name>
</gene>
<name>A0A2J6TL00_9HELO</name>
<sequence length="523" mass="56663">MTNGCNGHAKQNLDRATEVDDLLTSVKSLIIPFIARADHEDSLSLGGDGGVSPLVERYKPQELTNLLGFQLPQEGKGKDGLLSIVERILHYSVNTWDRGFMHKLSASTNAVGLVSELVLSVLNANLHVYEVSPVLTTIEKKTGRALALLFNLVGPYAGGLTMPGGSASNTTALVIARNELFPKTKSEGYGGKKFVLFASAHGHYSLEKAAQVCGLGSSNAWLVPVDSHCRMIASELERLIRKAREEGFTPFFVSASAGTTVMGAFDPFLEIAKICRREKLWFHIDASWGGPVVFSAKQKHKLRGSEFADSVTINPHKMMGVPLTCSFLLGADLRRFWRANTLPAGYLFHENNGEDGGTFETGIANGCNGETDFGIDCWDLADLTLQCGRRGDALKLALGWIYYGSSGYGAQIDRAFDTAAHFASLVATNGDLELLSENPPPCLQVCFYFAPGGHAGEDESVNTRRTKQIARELVKQGFMVDFAPGERGLFFRAVVHLVTTGATVEALVKAVVHIGKKINFTES</sequence>
<dbReference type="Gene3D" id="3.90.1150.170">
    <property type="match status" value="1"/>
</dbReference>
<dbReference type="InterPro" id="IPR015424">
    <property type="entry name" value="PyrdxlP-dep_Trfase"/>
</dbReference>
<evidence type="ECO:0000313" key="9">
    <source>
        <dbReference type="Proteomes" id="UP000235371"/>
    </source>
</evidence>
<feature type="modified residue" description="N6-(pyridoxal phosphate)lysine" evidence="6">
    <location>
        <position position="317"/>
    </location>
</feature>
<dbReference type="Gene3D" id="3.40.640.10">
    <property type="entry name" value="Type I PLP-dependent aspartate aminotransferase-like (Major domain)"/>
    <property type="match status" value="1"/>
</dbReference>
<evidence type="ECO:0000256" key="1">
    <source>
        <dbReference type="ARBA" id="ARBA00001933"/>
    </source>
</evidence>
<evidence type="ECO:0000313" key="8">
    <source>
        <dbReference type="EMBL" id="PMD63703.1"/>
    </source>
</evidence>
<evidence type="ECO:0000256" key="4">
    <source>
        <dbReference type="ARBA" id="ARBA00022898"/>
    </source>
</evidence>
<dbReference type="GO" id="GO:0019752">
    <property type="term" value="P:carboxylic acid metabolic process"/>
    <property type="evidence" value="ECO:0007669"/>
    <property type="project" value="InterPro"/>
</dbReference>
<protein>
    <submittedName>
        <fullName evidence="8">PLP-dependent transferase</fullName>
    </submittedName>
</protein>
<keyword evidence="4 6" id="KW-0663">Pyridoxal phosphate</keyword>
<dbReference type="InterPro" id="IPR002129">
    <property type="entry name" value="PyrdxlP-dep_de-COase"/>
</dbReference>
<dbReference type="InParanoid" id="A0A2J6TL00"/>
<dbReference type="OrthoDB" id="392571at2759"/>
<evidence type="ECO:0000256" key="5">
    <source>
        <dbReference type="ARBA" id="ARBA00023239"/>
    </source>
</evidence>
<dbReference type="Pfam" id="PF00282">
    <property type="entry name" value="Pyridoxal_deC"/>
    <property type="match status" value="1"/>
</dbReference>
<dbReference type="AlphaFoldDB" id="A0A2J6TL00"/>
<dbReference type="GO" id="GO:0016831">
    <property type="term" value="F:carboxy-lyase activity"/>
    <property type="evidence" value="ECO:0007669"/>
    <property type="project" value="UniProtKB-KW"/>
</dbReference>
<dbReference type="STRING" id="1095630.A0A2J6TL00"/>
<dbReference type="EMBL" id="KZ613780">
    <property type="protein sequence ID" value="PMD63703.1"/>
    <property type="molecule type" value="Genomic_DNA"/>
</dbReference>
<dbReference type="GO" id="GO:0016740">
    <property type="term" value="F:transferase activity"/>
    <property type="evidence" value="ECO:0007669"/>
    <property type="project" value="UniProtKB-KW"/>
</dbReference>
<reference evidence="8 9" key="1">
    <citation type="submission" date="2016-04" db="EMBL/GenBank/DDBJ databases">
        <title>A degradative enzymes factory behind the ericoid mycorrhizal symbiosis.</title>
        <authorList>
            <consortium name="DOE Joint Genome Institute"/>
            <person name="Martino E."/>
            <person name="Morin E."/>
            <person name="Grelet G."/>
            <person name="Kuo A."/>
            <person name="Kohler A."/>
            <person name="Daghino S."/>
            <person name="Barry K."/>
            <person name="Choi C."/>
            <person name="Cichocki N."/>
            <person name="Clum A."/>
            <person name="Copeland A."/>
            <person name="Hainaut M."/>
            <person name="Haridas S."/>
            <person name="Labutti K."/>
            <person name="Lindquist E."/>
            <person name="Lipzen A."/>
            <person name="Khouja H.-R."/>
            <person name="Murat C."/>
            <person name="Ohm R."/>
            <person name="Olson A."/>
            <person name="Spatafora J."/>
            <person name="Veneault-Fourrey C."/>
            <person name="Henrissat B."/>
            <person name="Grigoriev I."/>
            <person name="Martin F."/>
            <person name="Perotto S."/>
        </authorList>
    </citation>
    <scope>NUCLEOTIDE SEQUENCE [LARGE SCALE GENOMIC DNA]</scope>
    <source>
        <strain evidence="8 9">E</strain>
    </source>
</reference>
<comment type="similarity">
    <text evidence="2 7">Belongs to the group II decarboxylase family.</text>
</comment>
<organism evidence="8 9">
    <name type="scientific">Hyaloscypha bicolor E</name>
    <dbReference type="NCBI Taxonomy" id="1095630"/>
    <lineage>
        <taxon>Eukaryota</taxon>
        <taxon>Fungi</taxon>
        <taxon>Dikarya</taxon>
        <taxon>Ascomycota</taxon>
        <taxon>Pezizomycotina</taxon>
        <taxon>Leotiomycetes</taxon>
        <taxon>Helotiales</taxon>
        <taxon>Hyaloscyphaceae</taxon>
        <taxon>Hyaloscypha</taxon>
        <taxon>Hyaloscypha bicolor</taxon>
    </lineage>
</organism>
<comment type="cofactor">
    <cofactor evidence="1 6 7">
        <name>pyridoxal 5'-phosphate</name>
        <dbReference type="ChEBI" id="CHEBI:597326"/>
    </cofactor>
</comment>
<evidence type="ECO:0000256" key="7">
    <source>
        <dbReference type="RuleBase" id="RU000382"/>
    </source>
</evidence>
<dbReference type="GeneID" id="36587728"/>
<keyword evidence="3" id="KW-0210">Decarboxylase</keyword>